<reference evidence="2 3" key="1">
    <citation type="submission" date="2021-03" db="EMBL/GenBank/DDBJ databases">
        <title>Antimicrobial resistance genes in bacteria isolated from Japanese honey, and their potential for conferring macrolide and lincosamide resistance in the American foulbrood pathogen Paenibacillus larvae.</title>
        <authorList>
            <person name="Okamoto M."/>
            <person name="Kumagai M."/>
            <person name="Kanamori H."/>
            <person name="Takamatsu D."/>
        </authorList>
    </citation>
    <scope>NUCLEOTIDE SEQUENCE [LARGE SCALE GENOMIC DNA]</scope>
    <source>
        <strain evidence="2 3">J34TS1</strain>
    </source>
</reference>
<keyword evidence="1" id="KW-0812">Transmembrane</keyword>
<dbReference type="EMBL" id="BORT01000052">
    <property type="protein sequence ID" value="GIO51422.1"/>
    <property type="molecule type" value="Genomic_DNA"/>
</dbReference>
<comment type="caution">
    <text evidence="2">The sequence shown here is derived from an EMBL/GenBank/DDBJ whole genome shotgun (WGS) entry which is preliminary data.</text>
</comment>
<feature type="transmembrane region" description="Helical" evidence="1">
    <location>
        <begin position="6"/>
        <end position="32"/>
    </location>
</feature>
<proteinExistence type="predicted"/>
<gene>
    <name evidence="2" type="ORF">J34TS1_61870</name>
</gene>
<dbReference type="Proteomes" id="UP000682811">
    <property type="component" value="Unassembled WGS sequence"/>
</dbReference>
<sequence length="65" mass="7633">MSTFLFWINVLRNAFVTFFQDGLWALAFFFLLHKTFESGKLMRVSRVAVTAVLVLLFLHAFFRSI</sequence>
<dbReference type="RefSeq" id="WP_212981419.1">
    <property type="nucleotide sequence ID" value="NZ_AP025343.1"/>
</dbReference>
<evidence type="ECO:0000313" key="3">
    <source>
        <dbReference type="Proteomes" id="UP000682811"/>
    </source>
</evidence>
<dbReference type="AlphaFoldDB" id="A0A919YHQ4"/>
<evidence type="ECO:0000313" key="2">
    <source>
        <dbReference type="EMBL" id="GIO51422.1"/>
    </source>
</evidence>
<keyword evidence="1" id="KW-0472">Membrane</keyword>
<evidence type="ECO:0000256" key="1">
    <source>
        <dbReference type="SAM" id="Phobius"/>
    </source>
</evidence>
<keyword evidence="1" id="KW-1133">Transmembrane helix</keyword>
<protein>
    <submittedName>
        <fullName evidence="2">Uncharacterized protein</fullName>
    </submittedName>
</protein>
<feature type="transmembrane region" description="Helical" evidence="1">
    <location>
        <begin position="44"/>
        <end position="62"/>
    </location>
</feature>
<organism evidence="2 3">
    <name type="scientific">Paenibacillus azoreducens</name>
    <dbReference type="NCBI Taxonomy" id="116718"/>
    <lineage>
        <taxon>Bacteria</taxon>
        <taxon>Bacillati</taxon>
        <taxon>Bacillota</taxon>
        <taxon>Bacilli</taxon>
        <taxon>Bacillales</taxon>
        <taxon>Paenibacillaceae</taxon>
        <taxon>Paenibacillus</taxon>
    </lineage>
</organism>
<accession>A0A919YHQ4</accession>
<keyword evidence="3" id="KW-1185">Reference proteome</keyword>
<name>A0A919YHQ4_9BACL</name>